<evidence type="ECO:0000259" key="6">
    <source>
        <dbReference type="Pfam" id="PF15469"/>
    </source>
</evidence>
<dbReference type="GO" id="GO:0006893">
    <property type="term" value="P:Golgi to plasma membrane transport"/>
    <property type="evidence" value="ECO:0007669"/>
    <property type="project" value="UniProtKB-UniRule"/>
</dbReference>
<feature type="domain" description="Exocyst complex component EXOC2/Sec5 N-terminal" evidence="6">
    <location>
        <begin position="1"/>
        <end position="575"/>
    </location>
</feature>
<dbReference type="AlphaFoldDB" id="A0A0L0BX76"/>
<evidence type="ECO:0000256" key="4">
    <source>
        <dbReference type="RuleBase" id="RU365069"/>
    </source>
</evidence>
<dbReference type="STRING" id="7375.A0A0L0BX76"/>
<dbReference type="PANTHER" id="PTHR13043:SF1">
    <property type="entry name" value="EXOCYST COMPLEX COMPONENT 2"/>
    <property type="match status" value="1"/>
</dbReference>
<dbReference type="Pfam" id="PF15469">
    <property type="entry name" value="Sec5"/>
    <property type="match status" value="1"/>
</dbReference>
<sequence length="580" mass="66195">MEEVDQRILQIRKQLHEKVVKMPQSVEQQRKLIKALISLEVQQSGTSLNDKLRNTDPAWDAIDARSKYLEQTFKQTFEQYASKDAQGAEKSKNRDISQAPNRVLFCEEICEIAASQLPDLWRLGQMYFTGELRGPNDPRPGDFKRMILTAIEKFCIYLKVAMRTTDSEARTLRQSVGLIWPINHGSHDVFKSWLPQCLRYTRITYATLISLDLPSSALDIVQKFIDATRLHCFSNIFEKATQNCNKLTELETWEMGVEDFPGATLLPQRLEELLIETLEEAQQSCINPEMREGNLLESESDGQREVSLRLQQLLLCFCNVIQELAFHSHKEETPTHNVSQLLGYPNNQSSGPASGRFTSLSTTTAITWEQRMLCCLANCAYCNKSFFHKVGSLFEKYGYPLPSLAIETARYSVNKLFSNILDAYVEHKGDPLVGTIEPSMYLGAFQWDIEMSIGQLRPYAHECCDNLVGVYSEIFTISPALLRPILEPIVLTISEELARLMSCVPQFSYTGAIQASVDIRLLRDALKLYTNETGRNYFLEALEAINPPLDVDQQKHADEILERVKERMKLQLMCFSVKEP</sequence>
<dbReference type="InterPro" id="IPR029175">
    <property type="entry name" value="EXOC2/Sec5"/>
</dbReference>
<dbReference type="GO" id="GO:0006887">
    <property type="term" value="P:exocytosis"/>
    <property type="evidence" value="ECO:0007669"/>
    <property type="project" value="UniProtKB-KW"/>
</dbReference>
<keyword evidence="3 4" id="KW-0268">Exocytosis</keyword>
<dbReference type="OrthoDB" id="26242at2759"/>
<dbReference type="GO" id="GO:0015031">
    <property type="term" value="P:protein transport"/>
    <property type="evidence" value="ECO:0007669"/>
    <property type="project" value="UniProtKB-KW"/>
</dbReference>
<dbReference type="OMA" id="MSAKWKS"/>
<keyword evidence="2 4" id="KW-0813">Transport</keyword>
<evidence type="ECO:0000256" key="3">
    <source>
        <dbReference type="ARBA" id="ARBA00022483"/>
    </source>
</evidence>
<dbReference type="Proteomes" id="UP000037069">
    <property type="component" value="Unassembled WGS sequence"/>
</dbReference>
<accession>A0A0L0BX76</accession>
<gene>
    <name evidence="7" type="ORF">FF38_09629</name>
</gene>
<protein>
    <recommendedName>
        <fullName evidence="4">Exocyst complex component 2</fullName>
    </recommendedName>
</protein>
<dbReference type="EMBL" id="JRES01001205">
    <property type="protein sequence ID" value="KNC24610.1"/>
    <property type="molecule type" value="Genomic_DNA"/>
</dbReference>
<evidence type="ECO:0000313" key="7">
    <source>
        <dbReference type="EMBL" id="KNC24610.1"/>
    </source>
</evidence>
<comment type="caution">
    <text evidence="7">The sequence shown here is derived from an EMBL/GenBank/DDBJ whole genome shotgun (WGS) entry which is preliminary data.</text>
</comment>
<name>A0A0L0BX76_LUCCU</name>
<evidence type="ECO:0000313" key="8">
    <source>
        <dbReference type="Proteomes" id="UP000037069"/>
    </source>
</evidence>
<reference evidence="7 8" key="1">
    <citation type="journal article" date="2015" name="Nat. Commun.">
        <title>Lucilia cuprina genome unlocks parasitic fly biology to underpin future interventions.</title>
        <authorList>
            <person name="Anstead C.A."/>
            <person name="Korhonen P.K."/>
            <person name="Young N.D."/>
            <person name="Hall R.S."/>
            <person name="Jex A.R."/>
            <person name="Murali S.C."/>
            <person name="Hughes D.S."/>
            <person name="Lee S.F."/>
            <person name="Perry T."/>
            <person name="Stroehlein A.J."/>
            <person name="Ansell B.R."/>
            <person name="Breugelmans B."/>
            <person name="Hofmann A."/>
            <person name="Qu J."/>
            <person name="Dugan S."/>
            <person name="Lee S.L."/>
            <person name="Chao H."/>
            <person name="Dinh H."/>
            <person name="Han Y."/>
            <person name="Doddapaneni H.V."/>
            <person name="Worley K.C."/>
            <person name="Muzny D.M."/>
            <person name="Ioannidis P."/>
            <person name="Waterhouse R.M."/>
            <person name="Zdobnov E.M."/>
            <person name="James P.J."/>
            <person name="Bagnall N.H."/>
            <person name="Kotze A.C."/>
            <person name="Gibbs R.A."/>
            <person name="Richards S."/>
            <person name="Batterham P."/>
            <person name="Gasser R.B."/>
        </authorList>
    </citation>
    <scope>NUCLEOTIDE SEQUENCE [LARGE SCALE GENOMIC DNA]</scope>
    <source>
        <strain evidence="7 8">LS</strain>
        <tissue evidence="7">Full body</tissue>
    </source>
</reference>
<keyword evidence="8" id="KW-1185">Reference proteome</keyword>
<comment type="similarity">
    <text evidence="1 4">Belongs to the SEC5 family.</text>
</comment>
<evidence type="ECO:0000256" key="5">
    <source>
        <dbReference type="SAM" id="MobiDB-lite"/>
    </source>
</evidence>
<dbReference type="InterPro" id="IPR039481">
    <property type="entry name" value="EXOC2/Sec5_N_dom"/>
</dbReference>
<comment type="function">
    <text evidence="4">Component of the exocyst complex involved in the docking of exocytic vesicles with fusion sites on the plasma membrane.</text>
</comment>
<evidence type="ECO:0000256" key="2">
    <source>
        <dbReference type="ARBA" id="ARBA00022448"/>
    </source>
</evidence>
<dbReference type="PANTHER" id="PTHR13043">
    <property type="entry name" value="EXOCYST COMPLEX COMPONENT SEC5"/>
    <property type="match status" value="1"/>
</dbReference>
<keyword evidence="4" id="KW-0653">Protein transport</keyword>
<comment type="subunit">
    <text evidence="4">Component of the exocyst complex.</text>
</comment>
<proteinExistence type="inferred from homology"/>
<feature type="region of interest" description="Disordered" evidence="5">
    <location>
        <begin position="337"/>
        <end position="356"/>
    </location>
</feature>
<dbReference type="GO" id="GO:0000145">
    <property type="term" value="C:exocyst"/>
    <property type="evidence" value="ECO:0007669"/>
    <property type="project" value="UniProtKB-UniRule"/>
</dbReference>
<organism evidence="7 8">
    <name type="scientific">Lucilia cuprina</name>
    <name type="common">Green bottle fly</name>
    <name type="synonym">Australian sheep blowfly</name>
    <dbReference type="NCBI Taxonomy" id="7375"/>
    <lineage>
        <taxon>Eukaryota</taxon>
        <taxon>Metazoa</taxon>
        <taxon>Ecdysozoa</taxon>
        <taxon>Arthropoda</taxon>
        <taxon>Hexapoda</taxon>
        <taxon>Insecta</taxon>
        <taxon>Pterygota</taxon>
        <taxon>Neoptera</taxon>
        <taxon>Endopterygota</taxon>
        <taxon>Diptera</taxon>
        <taxon>Brachycera</taxon>
        <taxon>Muscomorpha</taxon>
        <taxon>Oestroidea</taxon>
        <taxon>Calliphoridae</taxon>
        <taxon>Luciliinae</taxon>
        <taxon>Lucilia</taxon>
    </lineage>
</organism>
<evidence type="ECO:0000256" key="1">
    <source>
        <dbReference type="ARBA" id="ARBA00010578"/>
    </source>
</evidence>